<dbReference type="InterPro" id="IPR036938">
    <property type="entry name" value="PAP2/HPO_sf"/>
</dbReference>
<feature type="transmembrane region" description="Helical" evidence="1">
    <location>
        <begin position="67"/>
        <end position="85"/>
    </location>
</feature>
<organism evidence="3 4">
    <name type="scientific">Mucilaginibacter antarcticus</name>
    <dbReference type="NCBI Taxonomy" id="1855725"/>
    <lineage>
        <taxon>Bacteria</taxon>
        <taxon>Pseudomonadati</taxon>
        <taxon>Bacteroidota</taxon>
        <taxon>Sphingobacteriia</taxon>
        <taxon>Sphingobacteriales</taxon>
        <taxon>Sphingobacteriaceae</taxon>
        <taxon>Mucilaginibacter</taxon>
    </lineage>
</organism>
<dbReference type="PANTHER" id="PTHR14969">
    <property type="entry name" value="SPHINGOSINE-1-PHOSPHATE PHOSPHOHYDROLASE"/>
    <property type="match status" value="1"/>
</dbReference>
<feature type="transmembrane region" description="Helical" evidence="1">
    <location>
        <begin position="92"/>
        <end position="111"/>
    </location>
</feature>
<dbReference type="Gene3D" id="1.20.144.10">
    <property type="entry name" value="Phosphatidic acid phosphatase type 2/haloperoxidase"/>
    <property type="match status" value="1"/>
</dbReference>
<feature type="transmembrane region" description="Helical" evidence="1">
    <location>
        <begin position="12"/>
        <end position="34"/>
    </location>
</feature>
<keyword evidence="1" id="KW-0812">Transmembrane</keyword>
<feature type="domain" description="Phosphatidic acid phosphatase type 2/haloperoxidase" evidence="2">
    <location>
        <begin position="91"/>
        <end position="206"/>
    </location>
</feature>
<gene>
    <name evidence="3" type="ORF">ACFSYC_05835</name>
</gene>
<keyword evidence="1" id="KW-1133">Transmembrane helix</keyword>
<sequence length="215" mass="24728">MKTSAISKRRKIMQYLIGAIALGFVLLTVFVFFFPDSVIDHAFSVRVQRYHNPTLDWLMKAISWPGYMPNTPIMIAAVAIIFLIFKYKTEALFIALTSLSGLVSTLVKFFINRPRPSEPLVKIMLKTQQQSFPSGHVLFYVVFFGYLTLLMFVIKNIPKYVKIPVVALCLFLIFTVPYSRVYLGAHWFTDVIAGFMLGLVCLYILSALYFRRKRV</sequence>
<evidence type="ECO:0000259" key="2">
    <source>
        <dbReference type="SMART" id="SM00014"/>
    </source>
</evidence>
<dbReference type="Proteomes" id="UP001597601">
    <property type="component" value="Unassembled WGS sequence"/>
</dbReference>
<keyword evidence="1" id="KW-0472">Membrane</keyword>
<dbReference type="RefSeq" id="WP_377132672.1">
    <property type="nucleotide sequence ID" value="NZ_JBHUHN010000001.1"/>
</dbReference>
<dbReference type="SUPFAM" id="SSF48317">
    <property type="entry name" value="Acid phosphatase/Vanadium-dependent haloperoxidase"/>
    <property type="match status" value="1"/>
</dbReference>
<evidence type="ECO:0000256" key="1">
    <source>
        <dbReference type="SAM" id="Phobius"/>
    </source>
</evidence>
<dbReference type="SMART" id="SM00014">
    <property type="entry name" value="acidPPc"/>
    <property type="match status" value="1"/>
</dbReference>
<evidence type="ECO:0000313" key="3">
    <source>
        <dbReference type="EMBL" id="MFD2864203.1"/>
    </source>
</evidence>
<protein>
    <submittedName>
        <fullName evidence="3">Phosphatase PAP2 family protein</fullName>
    </submittedName>
</protein>
<dbReference type="PANTHER" id="PTHR14969:SF13">
    <property type="entry name" value="AT30094P"/>
    <property type="match status" value="1"/>
</dbReference>
<feature type="transmembrane region" description="Helical" evidence="1">
    <location>
        <begin position="191"/>
        <end position="210"/>
    </location>
</feature>
<comment type="caution">
    <text evidence="3">The sequence shown here is derived from an EMBL/GenBank/DDBJ whole genome shotgun (WGS) entry which is preliminary data.</text>
</comment>
<feature type="transmembrane region" description="Helical" evidence="1">
    <location>
        <begin position="160"/>
        <end position="179"/>
    </location>
</feature>
<dbReference type="EMBL" id="JBHUON010000005">
    <property type="protein sequence ID" value="MFD2864203.1"/>
    <property type="molecule type" value="Genomic_DNA"/>
</dbReference>
<dbReference type="InterPro" id="IPR000326">
    <property type="entry name" value="PAP2/HPO"/>
</dbReference>
<keyword evidence="4" id="KW-1185">Reference proteome</keyword>
<dbReference type="Pfam" id="PF01569">
    <property type="entry name" value="PAP2"/>
    <property type="match status" value="1"/>
</dbReference>
<evidence type="ECO:0000313" key="4">
    <source>
        <dbReference type="Proteomes" id="UP001597601"/>
    </source>
</evidence>
<feature type="transmembrane region" description="Helical" evidence="1">
    <location>
        <begin position="131"/>
        <end position="153"/>
    </location>
</feature>
<accession>A0ABW5XM56</accession>
<reference evidence="4" key="1">
    <citation type="journal article" date="2019" name="Int. J. Syst. Evol. Microbiol.">
        <title>The Global Catalogue of Microorganisms (GCM) 10K type strain sequencing project: providing services to taxonomists for standard genome sequencing and annotation.</title>
        <authorList>
            <consortium name="The Broad Institute Genomics Platform"/>
            <consortium name="The Broad Institute Genome Sequencing Center for Infectious Disease"/>
            <person name="Wu L."/>
            <person name="Ma J."/>
        </authorList>
    </citation>
    <scope>NUCLEOTIDE SEQUENCE [LARGE SCALE GENOMIC DNA]</scope>
    <source>
        <strain evidence="4">KCTC 52232</strain>
    </source>
</reference>
<proteinExistence type="predicted"/>
<name>A0ABW5XM56_9SPHI</name>
<dbReference type="CDD" id="cd03392">
    <property type="entry name" value="PAP2_like_2"/>
    <property type="match status" value="1"/>
</dbReference>